<organism evidence="1 2">
    <name type="scientific">Taurinivorans muris</name>
    <dbReference type="NCBI Taxonomy" id="2787751"/>
    <lineage>
        <taxon>Bacteria</taxon>
        <taxon>Pseudomonadati</taxon>
        <taxon>Thermodesulfobacteriota</taxon>
        <taxon>Desulfovibrionia</taxon>
        <taxon>Desulfovibrionales</taxon>
        <taxon>Desulfovibrionaceae</taxon>
        <taxon>Taurinivorans</taxon>
    </lineage>
</organism>
<dbReference type="InterPro" id="IPR018550">
    <property type="entry name" value="Lipid-A_deacylase-rel"/>
</dbReference>
<dbReference type="InterPro" id="IPR011250">
    <property type="entry name" value="OMP/PagP_B-barrel"/>
</dbReference>
<name>A0ABY5Y2B5_9BACT</name>
<keyword evidence="1" id="KW-0378">Hydrolase</keyword>
<accession>A0ABY5Y2B5</accession>
<evidence type="ECO:0000313" key="2">
    <source>
        <dbReference type="Proteomes" id="UP001058120"/>
    </source>
</evidence>
<dbReference type="SUPFAM" id="SSF56925">
    <property type="entry name" value="OMPA-like"/>
    <property type="match status" value="1"/>
</dbReference>
<keyword evidence="2" id="KW-1185">Reference proteome</keyword>
<gene>
    <name evidence="1" type="ORF">JBF11_03180</name>
</gene>
<dbReference type="RefSeq" id="WP_334315934.1">
    <property type="nucleotide sequence ID" value="NZ_CP065938.1"/>
</dbReference>
<dbReference type="Proteomes" id="UP001058120">
    <property type="component" value="Chromosome"/>
</dbReference>
<evidence type="ECO:0000313" key="1">
    <source>
        <dbReference type="EMBL" id="UWX06330.1"/>
    </source>
</evidence>
<proteinExistence type="predicted"/>
<dbReference type="Gene3D" id="2.40.160.20">
    <property type="match status" value="1"/>
</dbReference>
<dbReference type="EMBL" id="CP065938">
    <property type="protein sequence ID" value="UWX06330.1"/>
    <property type="molecule type" value="Genomic_DNA"/>
</dbReference>
<dbReference type="Pfam" id="PF09411">
    <property type="entry name" value="PagL"/>
    <property type="match status" value="1"/>
</dbReference>
<dbReference type="GO" id="GO:0016787">
    <property type="term" value="F:hydrolase activity"/>
    <property type="evidence" value="ECO:0007669"/>
    <property type="project" value="UniProtKB-KW"/>
</dbReference>
<protein>
    <submittedName>
        <fullName evidence="1">Acyloxyacyl hydrolase</fullName>
    </submittedName>
</protein>
<sequence>MFFLYPLAEVSLHYWRHSSDADDFGGTLAGGGAAVFKRKGMWRPYLSATFGGSLLSDTRFDDKNFGMSFQFRSKAGAGIQFGENFRHSVQFDFAHFSNAGISDHNSGINTYCVSYGFRF</sequence>
<reference evidence="1" key="1">
    <citation type="submission" date="2020-12" db="EMBL/GenBank/DDBJ databases">
        <title>Taurinivorans muris gen. nov., sp. nov., fundamental and realized metabolic niche of a ubiquitous sulfidogenic bacterium in the murine intestine.</title>
        <authorList>
            <person name="Ye H."/>
            <person name="Hanson B.T."/>
            <person name="Loy A."/>
        </authorList>
    </citation>
    <scope>NUCLEOTIDE SEQUENCE</scope>
    <source>
        <strain evidence="1">LT0009</strain>
    </source>
</reference>